<dbReference type="SUPFAM" id="SSF51905">
    <property type="entry name" value="FAD/NAD(P)-binding domain"/>
    <property type="match status" value="1"/>
</dbReference>
<dbReference type="OrthoDB" id="833207at2"/>
<dbReference type="PRINTS" id="PR00419">
    <property type="entry name" value="ADXRDTASE"/>
</dbReference>
<gene>
    <name evidence="1" type="ORF">A6F49_09305</name>
</gene>
<dbReference type="STRING" id="1837282.A6F49_09305"/>
<dbReference type="Proteomes" id="UP000078292">
    <property type="component" value="Unassembled WGS sequence"/>
</dbReference>
<name>A0A1B7LZU5_9MICC</name>
<keyword evidence="2" id="KW-1185">Reference proteome</keyword>
<evidence type="ECO:0000313" key="2">
    <source>
        <dbReference type="Proteomes" id="UP000078292"/>
    </source>
</evidence>
<dbReference type="AlphaFoldDB" id="A0A1B7LZU5"/>
<sequence length="503" mass="53679">MSHPPRSSGRARRAIVVGSGPNGLTAAALLARAGWRVDVYERNAQPGGAAASAGTLGAETIVDLGAAGHPFGVASPVFRDLDLTSHGLEWAHTEVPMAHPLPHGQAAVLYQNLTTTAERLGPDARRWRQVHQHMVEHIDEHLTNLLGPMLRIPPHPLRLARFAPTALPSASWLTKTLFSTEAARALFLGSAAHAVVPLSQPFTGAFGTLFGALGMTRGWPAARGGTSSIISALVSVLTSHGGQLHLNHEVTNLAELPHADAIILNVTPAQVLRLTGQHNIAAHALATSTRRRLDTWRYGTAAYKVDFLLDGPIPWTNPEVAKAATVHVAGNSRELVHASVEVAAGRMPRYPFVMVGQQQAADPTRFTGQDTNTTVVWTYAHVPHGYREPERGEIAGLIMHQIERFAPGFAARIRKQVSTSPAALETWNPNLIGGDIAGGAMTGLQALLRPGLTLDPYRLRTRTKHCADSPRLYLASSSTPPGAGVHGMPGAWAARAVARDFSD</sequence>
<dbReference type="Gene3D" id="3.50.50.60">
    <property type="entry name" value="FAD/NAD(P)-binding domain"/>
    <property type="match status" value="2"/>
</dbReference>
<dbReference type="PANTHER" id="PTHR10668:SF105">
    <property type="entry name" value="DEHYDROGENASE-RELATED"/>
    <property type="match status" value="1"/>
</dbReference>
<protein>
    <submittedName>
        <fullName evidence="1">FAD-dependent oxidoreductase</fullName>
    </submittedName>
</protein>
<dbReference type="RefSeq" id="WP_043057786.1">
    <property type="nucleotide sequence ID" value="NZ_LXEY01000017.1"/>
</dbReference>
<organism evidence="1 2">
    <name type="scientific">Enteractinococcus helveticum</name>
    <dbReference type="NCBI Taxonomy" id="1837282"/>
    <lineage>
        <taxon>Bacteria</taxon>
        <taxon>Bacillati</taxon>
        <taxon>Actinomycetota</taxon>
        <taxon>Actinomycetes</taxon>
        <taxon>Micrococcales</taxon>
        <taxon>Micrococcaceae</taxon>
    </lineage>
</organism>
<reference evidence="1 2" key="1">
    <citation type="submission" date="2016-04" db="EMBL/GenBank/DDBJ databases">
        <title>First whole genome shotgun sequence of the bacterium Enteractinococcus sp. strain UASWS1574.</title>
        <authorList>
            <person name="Crovadore J."/>
            <person name="Chablais R."/>
            <person name="Lefort F."/>
        </authorList>
    </citation>
    <scope>NUCLEOTIDE SEQUENCE [LARGE SCALE GENOMIC DNA]</scope>
    <source>
        <strain evidence="1 2">UASWS1574</strain>
    </source>
</reference>
<accession>A0A1B7LZU5</accession>
<proteinExistence type="predicted"/>
<evidence type="ECO:0000313" key="1">
    <source>
        <dbReference type="EMBL" id="OAV61161.1"/>
    </source>
</evidence>
<comment type="caution">
    <text evidence="1">The sequence shown here is derived from an EMBL/GenBank/DDBJ whole genome shotgun (WGS) entry which is preliminary data.</text>
</comment>
<dbReference type="Pfam" id="PF13450">
    <property type="entry name" value="NAD_binding_8"/>
    <property type="match status" value="1"/>
</dbReference>
<dbReference type="PANTHER" id="PTHR10668">
    <property type="entry name" value="PHYTOENE DEHYDROGENASE"/>
    <property type="match status" value="1"/>
</dbReference>
<dbReference type="EMBL" id="LXEY01000017">
    <property type="protein sequence ID" value="OAV61161.1"/>
    <property type="molecule type" value="Genomic_DNA"/>
</dbReference>
<dbReference type="InterPro" id="IPR036188">
    <property type="entry name" value="FAD/NAD-bd_sf"/>
</dbReference>